<evidence type="ECO:0000313" key="4">
    <source>
        <dbReference type="Proteomes" id="UP000202520"/>
    </source>
</evidence>
<dbReference type="Gene3D" id="2.60.120.20">
    <property type="match status" value="1"/>
</dbReference>
<comment type="subcellular location">
    <subcellularLocation>
        <location evidence="1">Virion</location>
    </subcellularLocation>
</comment>
<reference evidence="3 4" key="1">
    <citation type="journal article" date="2007" name="Virology">
        <title>A new positive-strand RNA virus with unique genome characteristics from the red imported fire ant, Solenopsis invicta.</title>
        <authorList>
            <person name="Valles S.M."/>
            <person name="Strong C.A."/>
            <person name="Hashimoto Y."/>
        </authorList>
    </citation>
    <scope>NUCLEOTIDE SEQUENCE [LARGE SCALE GENOMIC DNA]</scope>
</reference>
<dbReference type="InterPro" id="IPR029053">
    <property type="entry name" value="Viral_coat"/>
</dbReference>
<dbReference type="EMBL" id="EF428566">
    <property type="protein sequence ID" value="ABQ01573.1"/>
    <property type="molecule type" value="Genomic_RNA"/>
</dbReference>
<sequence length="272" mass="31162">MQDKQLRLIMSTQQMLSFNPPRLVNVPQQPPPQTVSMTLEHSGVPVDEPLLVTDIPPDFQWMAQLQRYHTSFVVSKNKNPKDPLWRDNVHTMVETSDGDPYKIIPSWNLLPMVTSRWWNGVISYKLIAIKPPRVTGKLLIRYSFDPHDDFSGDSVRRGICKEWDLGQSSECEFDVVATNTIRARPTWLPLIRSGNVTGAYWLDQYLPYQTWHYGSLMIELAQRIQVGSIFPDSIRILVFKCFKNAEFYLPTDARGDSPHFLATGTVPSGRKA</sequence>
<organism evidence="3 4">
    <name type="scientific">Solenopsis invicta virus 2</name>
    <dbReference type="NCBI Taxonomy" id="439491"/>
    <lineage>
        <taxon>Viruses</taxon>
        <taxon>Riboviria</taxon>
        <taxon>Orthornavirae</taxon>
        <taxon>Pisuviricota</taxon>
        <taxon>Pisoniviricetes</taxon>
        <taxon>Picornavirales</taxon>
        <taxon>Polycipiviridae</taxon>
        <taxon>Sopolycivirus</taxon>
        <taxon>Sopolycivirus solenopsis</taxon>
    </lineage>
</organism>
<dbReference type="SUPFAM" id="SSF88633">
    <property type="entry name" value="Positive stranded ssRNA viruses"/>
    <property type="match status" value="1"/>
</dbReference>
<protein>
    <submittedName>
        <fullName evidence="3">Putative structural protein</fullName>
    </submittedName>
</protein>
<name>A5HB90_9VIRU</name>
<evidence type="ECO:0000256" key="1">
    <source>
        <dbReference type="ARBA" id="ARBA00004328"/>
    </source>
</evidence>
<proteinExistence type="predicted"/>
<evidence type="ECO:0000256" key="2">
    <source>
        <dbReference type="ARBA" id="ARBA00022844"/>
    </source>
</evidence>
<dbReference type="GO" id="GO:0044423">
    <property type="term" value="C:virion component"/>
    <property type="evidence" value="ECO:0007669"/>
    <property type="project" value="UniProtKB-KW"/>
</dbReference>
<evidence type="ECO:0000313" key="3">
    <source>
        <dbReference type="EMBL" id="ABQ01573.1"/>
    </source>
</evidence>
<keyword evidence="2" id="KW-0946">Virion</keyword>
<dbReference type="Proteomes" id="UP000202520">
    <property type="component" value="Segment"/>
</dbReference>
<accession>A5HB90</accession>